<organism evidence="1 2">
    <name type="scientific">Electrophorus voltai</name>
    <dbReference type="NCBI Taxonomy" id="2609070"/>
    <lineage>
        <taxon>Eukaryota</taxon>
        <taxon>Metazoa</taxon>
        <taxon>Chordata</taxon>
        <taxon>Craniata</taxon>
        <taxon>Vertebrata</taxon>
        <taxon>Euteleostomi</taxon>
        <taxon>Actinopterygii</taxon>
        <taxon>Neopterygii</taxon>
        <taxon>Teleostei</taxon>
        <taxon>Ostariophysi</taxon>
        <taxon>Gymnotiformes</taxon>
        <taxon>Gymnotoidei</taxon>
        <taxon>Gymnotidae</taxon>
        <taxon>Electrophorus</taxon>
    </lineage>
</organism>
<dbReference type="EMBL" id="JAROKS010000010">
    <property type="protein sequence ID" value="KAK1800669.1"/>
    <property type="molecule type" value="Genomic_DNA"/>
</dbReference>
<dbReference type="AlphaFoldDB" id="A0AAD8ZJP5"/>
<dbReference type="Proteomes" id="UP001239994">
    <property type="component" value="Unassembled WGS sequence"/>
</dbReference>
<protein>
    <submittedName>
        <fullName evidence="1">Uncharacterized protein</fullName>
    </submittedName>
</protein>
<sequence length="78" mass="9222">MNLFLFQTRNMKAYFQKPARNEMACLQTQVQMTYKVIEIYQSGKGYKVISKALGFWQTTERAIIHKWQKQNSGEPSQE</sequence>
<comment type="caution">
    <text evidence="1">The sequence shown here is derived from an EMBL/GenBank/DDBJ whole genome shotgun (WGS) entry which is preliminary data.</text>
</comment>
<evidence type="ECO:0000313" key="1">
    <source>
        <dbReference type="EMBL" id="KAK1800669.1"/>
    </source>
</evidence>
<proteinExistence type="predicted"/>
<dbReference type="InterPro" id="IPR036388">
    <property type="entry name" value="WH-like_DNA-bd_sf"/>
</dbReference>
<name>A0AAD8ZJP5_9TELE</name>
<evidence type="ECO:0000313" key="2">
    <source>
        <dbReference type="Proteomes" id="UP001239994"/>
    </source>
</evidence>
<accession>A0AAD8ZJP5</accession>
<keyword evidence="2" id="KW-1185">Reference proteome</keyword>
<reference evidence="1" key="1">
    <citation type="submission" date="2023-03" db="EMBL/GenBank/DDBJ databases">
        <title>Electrophorus voltai genome.</title>
        <authorList>
            <person name="Bian C."/>
        </authorList>
    </citation>
    <scope>NUCLEOTIDE SEQUENCE</scope>
    <source>
        <strain evidence="1">CB-2022</strain>
        <tissue evidence="1">Muscle</tissue>
    </source>
</reference>
<dbReference type="Gene3D" id="1.10.10.10">
    <property type="entry name" value="Winged helix-like DNA-binding domain superfamily/Winged helix DNA-binding domain"/>
    <property type="match status" value="1"/>
</dbReference>
<gene>
    <name evidence="1" type="ORF">P4O66_005878</name>
</gene>